<sequence length="98" mass="11112">QGKSASAPSAELLENDRIILQQLLRPYRSEDILNVNETELADYNIYDALLNAAEAWSMVSPETIANCWRKTNILSQEASFPIPDHENEMQELEGLINH</sequence>
<name>A0A9N9FY07_FUNMO</name>
<evidence type="ECO:0000313" key="2">
    <source>
        <dbReference type="Proteomes" id="UP000789375"/>
    </source>
</evidence>
<dbReference type="Proteomes" id="UP000789375">
    <property type="component" value="Unassembled WGS sequence"/>
</dbReference>
<protein>
    <submittedName>
        <fullName evidence="1">11022_t:CDS:1</fullName>
    </submittedName>
</protein>
<evidence type="ECO:0000313" key="1">
    <source>
        <dbReference type="EMBL" id="CAG8568063.1"/>
    </source>
</evidence>
<dbReference type="AlphaFoldDB" id="A0A9N9FY07"/>
<reference evidence="1" key="1">
    <citation type="submission" date="2021-06" db="EMBL/GenBank/DDBJ databases">
        <authorList>
            <person name="Kallberg Y."/>
            <person name="Tangrot J."/>
            <person name="Rosling A."/>
        </authorList>
    </citation>
    <scope>NUCLEOTIDE SEQUENCE</scope>
    <source>
        <strain evidence="1">87-6 pot B 2015</strain>
    </source>
</reference>
<keyword evidence="2" id="KW-1185">Reference proteome</keyword>
<dbReference type="EMBL" id="CAJVPP010001675">
    <property type="protein sequence ID" value="CAG8568063.1"/>
    <property type="molecule type" value="Genomic_DNA"/>
</dbReference>
<comment type="caution">
    <text evidence="1">The sequence shown here is derived from an EMBL/GenBank/DDBJ whole genome shotgun (WGS) entry which is preliminary data.</text>
</comment>
<feature type="non-terminal residue" evidence="1">
    <location>
        <position position="1"/>
    </location>
</feature>
<proteinExistence type="predicted"/>
<accession>A0A9N9FY07</accession>
<organism evidence="1 2">
    <name type="scientific">Funneliformis mosseae</name>
    <name type="common">Endomycorrhizal fungus</name>
    <name type="synonym">Glomus mosseae</name>
    <dbReference type="NCBI Taxonomy" id="27381"/>
    <lineage>
        <taxon>Eukaryota</taxon>
        <taxon>Fungi</taxon>
        <taxon>Fungi incertae sedis</taxon>
        <taxon>Mucoromycota</taxon>
        <taxon>Glomeromycotina</taxon>
        <taxon>Glomeromycetes</taxon>
        <taxon>Glomerales</taxon>
        <taxon>Glomeraceae</taxon>
        <taxon>Funneliformis</taxon>
    </lineage>
</organism>
<gene>
    <name evidence="1" type="ORF">FMOSSE_LOCUS7309</name>
</gene>